<dbReference type="PANTHER" id="PTHR24178">
    <property type="entry name" value="MOLTING PROTEIN MLT-4"/>
    <property type="match status" value="1"/>
</dbReference>
<dbReference type="SUPFAM" id="SSF48403">
    <property type="entry name" value="Ankyrin repeat"/>
    <property type="match status" value="1"/>
</dbReference>
<dbReference type="Pfam" id="PF12796">
    <property type="entry name" value="Ank_2"/>
    <property type="match status" value="1"/>
</dbReference>
<keyword evidence="2 3" id="KW-0040">ANK repeat</keyword>
<feature type="region of interest" description="Disordered" evidence="4">
    <location>
        <begin position="558"/>
        <end position="594"/>
    </location>
</feature>
<accession>A0A9P4Y3H4</accession>
<reference evidence="5" key="1">
    <citation type="journal article" date="2020" name="Phytopathology">
        <title>Genome sequence of the chestnut blight fungus Cryphonectria parasitica EP155: A fundamental resource for an archetypical invasive plant pathogen.</title>
        <authorList>
            <person name="Crouch J.A."/>
            <person name="Dawe A."/>
            <person name="Aerts A."/>
            <person name="Barry K."/>
            <person name="Churchill A.C.L."/>
            <person name="Grimwood J."/>
            <person name="Hillman B."/>
            <person name="Milgroom M.G."/>
            <person name="Pangilinan J."/>
            <person name="Smith M."/>
            <person name="Salamov A."/>
            <person name="Schmutz J."/>
            <person name="Yadav J."/>
            <person name="Grigoriev I.V."/>
            <person name="Nuss D."/>
        </authorList>
    </citation>
    <scope>NUCLEOTIDE SEQUENCE</scope>
    <source>
        <strain evidence="5">EP155</strain>
    </source>
</reference>
<evidence type="ECO:0000313" key="6">
    <source>
        <dbReference type="Proteomes" id="UP000803844"/>
    </source>
</evidence>
<dbReference type="InterPro" id="IPR036770">
    <property type="entry name" value="Ankyrin_rpt-contain_sf"/>
</dbReference>
<comment type="caution">
    <text evidence="5">The sequence shown here is derived from an EMBL/GenBank/DDBJ whole genome shotgun (WGS) entry which is preliminary data.</text>
</comment>
<evidence type="ECO:0000256" key="1">
    <source>
        <dbReference type="ARBA" id="ARBA00022737"/>
    </source>
</evidence>
<dbReference type="RefSeq" id="XP_040776964.1">
    <property type="nucleotide sequence ID" value="XM_040922613.1"/>
</dbReference>
<feature type="compositionally biased region" description="Basic residues" evidence="4">
    <location>
        <begin position="112"/>
        <end position="123"/>
    </location>
</feature>
<feature type="repeat" description="ANK" evidence="3">
    <location>
        <begin position="667"/>
        <end position="699"/>
    </location>
</feature>
<dbReference type="AlphaFoldDB" id="A0A9P4Y3H4"/>
<feature type="region of interest" description="Disordered" evidence="4">
    <location>
        <begin position="258"/>
        <end position="283"/>
    </location>
</feature>
<dbReference type="GeneID" id="63839742"/>
<evidence type="ECO:0000256" key="3">
    <source>
        <dbReference type="PROSITE-ProRule" id="PRU00023"/>
    </source>
</evidence>
<dbReference type="Gene3D" id="1.25.40.20">
    <property type="entry name" value="Ankyrin repeat-containing domain"/>
    <property type="match status" value="2"/>
</dbReference>
<protein>
    <submittedName>
        <fullName evidence="5">Ankyrin</fullName>
    </submittedName>
</protein>
<dbReference type="PANTHER" id="PTHR24178:SF41">
    <property type="entry name" value="ANKYRIN-2 ISOFORM X1"/>
    <property type="match status" value="1"/>
</dbReference>
<evidence type="ECO:0000256" key="2">
    <source>
        <dbReference type="ARBA" id="ARBA00023043"/>
    </source>
</evidence>
<feature type="region of interest" description="Disordered" evidence="4">
    <location>
        <begin position="109"/>
        <end position="133"/>
    </location>
</feature>
<keyword evidence="1" id="KW-0677">Repeat</keyword>
<gene>
    <name evidence="5" type="ORF">M406DRAFT_351271</name>
</gene>
<dbReference type="PROSITE" id="PS50297">
    <property type="entry name" value="ANK_REP_REGION"/>
    <property type="match status" value="1"/>
</dbReference>
<feature type="compositionally biased region" description="Low complexity" evidence="4">
    <location>
        <begin position="562"/>
        <end position="571"/>
    </location>
</feature>
<dbReference type="SMART" id="SM00248">
    <property type="entry name" value="ANK"/>
    <property type="match status" value="3"/>
</dbReference>
<proteinExistence type="predicted"/>
<name>A0A9P4Y3H4_CRYP1</name>
<dbReference type="InterPro" id="IPR002110">
    <property type="entry name" value="Ankyrin_rpt"/>
</dbReference>
<dbReference type="Pfam" id="PF00023">
    <property type="entry name" value="Ank"/>
    <property type="match status" value="1"/>
</dbReference>
<keyword evidence="6" id="KW-1185">Reference proteome</keyword>
<feature type="region of interest" description="Disordered" evidence="4">
    <location>
        <begin position="1"/>
        <end position="22"/>
    </location>
</feature>
<evidence type="ECO:0000256" key="4">
    <source>
        <dbReference type="SAM" id="MobiDB-lite"/>
    </source>
</evidence>
<dbReference type="EMBL" id="MU032347">
    <property type="protein sequence ID" value="KAF3766003.1"/>
    <property type="molecule type" value="Genomic_DNA"/>
</dbReference>
<dbReference type="OrthoDB" id="194358at2759"/>
<dbReference type="Proteomes" id="UP000803844">
    <property type="component" value="Unassembled WGS sequence"/>
</dbReference>
<organism evidence="5 6">
    <name type="scientific">Cryphonectria parasitica (strain ATCC 38755 / EP155)</name>
    <dbReference type="NCBI Taxonomy" id="660469"/>
    <lineage>
        <taxon>Eukaryota</taxon>
        <taxon>Fungi</taxon>
        <taxon>Dikarya</taxon>
        <taxon>Ascomycota</taxon>
        <taxon>Pezizomycotina</taxon>
        <taxon>Sordariomycetes</taxon>
        <taxon>Sordariomycetidae</taxon>
        <taxon>Diaporthales</taxon>
        <taxon>Cryphonectriaceae</taxon>
        <taxon>Cryphonectria-Endothia species complex</taxon>
        <taxon>Cryphonectria</taxon>
    </lineage>
</organism>
<evidence type="ECO:0000313" key="5">
    <source>
        <dbReference type="EMBL" id="KAF3766003.1"/>
    </source>
</evidence>
<sequence>MASQNLSPGAGNGGARIGRPPLWTDSKSRKLARLYVYTTLPVEKIIKAVFPDDSVKYDFYPSSHSDSISTLQQKLICVSRKNSAQKTMHKMFGQDPRSLRPANRAEMNSRFKLVHNRSRKGRKGSSPTEQEFEEVVLPEEMKTEEANTPAYLNTGGFDDRGFMRSPQQESIYSMGSELASPSTLASQSPIGPHHSVFSPDVYAHPFQGPFSPPSRNDTVFSSSTEMSTDSVRSMRERLAVTTIFAKQVTVLMKRLTIGGSEEHPMPSPHRTPSDIATSRRGHPSPVPHPGLAVPGDFLVARRYVQPCQVERHFATQLQGSMCACWCTIADDVSDDTHDSFYMTRGEECCDVAAGIVKSGQAAARYVDHFGNTPLHLFAALESQKGIDTTFQLLQTGQADPLAVNHAGQTFLHVLSAAWFVKSDDNNVPFYRLLNLLWRPGFIDAVFIRDVYGRTFFHQLGRFTDNVQDFADVAKHYPSGTIPRDAFGIVPPTRLAADHPFSAPRQVGTTPLSPLAEEDDIHEFATRDQKLLDVVQEAYKDPKYEDQNGRNGLHCLAEMRFDTPPSSTPTSPVVDQPAGNGNKRKRGKDAADKPRAIERRADLLEGLLTPVTNVPVPDVNHYDKQGLTVLMAFAISLSDDQDKQGQHIGKIIDFLLDRGANIEARNRRGETALLMATRYGNKHVVSKLLERGANIHARDIKGQGIMGVLDMRIAQSSSHLQSYGRLEAVRGMLAKKFEETGAEDDPSLWHEWGGQARGPHIQLTTQQAK</sequence>
<dbReference type="PROSITE" id="PS50088">
    <property type="entry name" value="ANK_REPEAT"/>
    <property type="match status" value="1"/>
</dbReference>